<dbReference type="OrthoDB" id="442680at2759"/>
<dbReference type="GO" id="GO:0015085">
    <property type="term" value="F:calcium ion transmembrane transporter activity"/>
    <property type="evidence" value="ECO:0007669"/>
    <property type="project" value="TreeGrafter"/>
</dbReference>
<dbReference type="FunCoup" id="A0A2V0NR72">
    <property type="interactions" value="285"/>
</dbReference>
<dbReference type="GO" id="GO:0005384">
    <property type="term" value="F:manganese ion transmembrane transporter activity"/>
    <property type="evidence" value="ECO:0007669"/>
    <property type="project" value="TreeGrafter"/>
</dbReference>
<sequence>MAPLDRRFIEALGKSIGVIGASEVGDKTFFIAAIMAMRHARLTVFSGALLALAVMTVLAVALGWAAPALIPKVWTHYAATALFFFFGLKTLWAAARNEQGESELEVVEAELADGRGSRDRLAGIKGEGGAKAKGARLGGAARALAGLVSPVFLNAFTLTFLAEWGDRSQIATIGLAASSDALGVAAGSVLGHAACTAAAVMGGRHLAAHIDERTVGFIGGAMFLAFGIHSLWEGPQ</sequence>
<evidence type="ECO:0000256" key="5">
    <source>
        <dbReference type="ARBA" id="ARBA00023136"/>
    </source>
</evidence>
<name>A0A2V0NR72_9CHLO</name>
<comment type="caution">
    <text evidence="7">The sequence shown here is derived from an EMBL/GenBank/DDBJ whole genome shotgun (WGS) entry which is preliminary data.</text>
</comment>
<protein>
    <recommendedName>
        <fullName evidence="6">GDT1 family protein</fullName>
    </recommendedName>
</protein>
<evidence type="ECO:0000256" key="2">
    <source>
        <dbReference type="ARBA" id="ARBA00009190"/>
    </source>
</evidence>
<feature type="transmembrane region" description="Helical" evidence="6">
    <location>
        <begin position="77"/>
        <end position="95"/>
    </location>
</feature>
<dbReference type="PROSITE" id="PS01214">
    <property type="entry name" value="UPF0016"/>
    <property type="match status" value="1"/>
</dbReference>
<comment type="similarity">
    <text evidence="2 6">Belongs to the GDT1 family.</text>
</comment>
<dbReference type="GO" id="GO:0005794">
    <property type="term" value="C:Golgi apparatus"/>
    <property type="evidence" value="ECO:0007669"/>
    <property type="project" value="TreeGrafter"/>
</dbReference>
<dbReference type="GO" id="GO:0032468">
    <property type="term" value="P:Golgi calcium ion homeostasis"/>
    <property type="evidence" value="ECO:0007669"/>
    <property type="project" value="TreeGrafter"/>
</dbReference>
<feature type="transmembrane region" description="Helical" evidence="6">
    <location>
        <begin position="182"/>
        <end position="202"/>
    </location>
</feature>
<dbReference type="PANTHER" id="PTHR12608">
    <property type="entry name" value="TRANSMEMBRANE PROTEIN HTP-1 RELATED"/>
    <property type="match status" value="1"/>
</dbReference>
<proteinExistence type="inferred from homology"/>
<gene>
    <name evidence="7" type="ORF">Rsub_03279</name>
</gene>
<evidence type="ECO:0000256" key="4">
    <source>
        <dbReference type="ARBA" id="ARBA00022989"/>
    </source>
</evidence>
<keyword evidence="5 6" id="KW-0472">Membrane</keyword>
<evidence type="ECO:0000313" key="8">
    <source>
        <dbReference type="Proteomes" id="UP000247498"/>
    </source>
</evidence>
<organism evidence="7 8">
    <name type="scientific">Raphidocelis subcapitata</name>
    <dbReference type="NCBI Taxonomy" id="307507"/>
    <lineage>
        <taxon>Eukaryota</taxon>
        <taxon>Viridiplantae</taxon>
        <taxon>Chlorophyta</taxon>
        <taxon>core chlorophytes</taxon>
        <taxon>Chlorophyceae</taxon>
        <taxon>CS clade</taxon>
        <taxon>Sphaeropleales</taxon>
        <taxon>Selenastraceae</taxon>
        <taxon>Raphidocelis</taxon>
    </lineage>
</organism>
<keyword evidence="3 6" id="KW-0812">Transmembrane</keyword>
<evidence type="ECO:0000313" key="7">
    <source>
        <dbReference type="EMBL" id="GBF90146.1"/>
    </source>
</evidence>
<evidence type="ECO:0000256" key="3">
    <source>
        <dbReference type="ARBA" id="ARBA00022692"/>
    </source>
</evidence>
<dbReference type="InterPro" id="IPR049555">
    <property type="entry name" value="GDT1-like_CS"/>
</dbReference>
<dbReference type="GO" id="GO:0032472">
    <property type="term" value="P:Golgi calcium ion transport"/>
    <property type="evidence" value="ECO:0007669"/>
    <property type="project" value="TreeGrafter"/>
</dbReference>
<reference evidence="7 8" key="1">
    <citation type="journal article" date="2018" name="Sci. Rep.">
        <title>Raphidocelis subcapitata (=Pseudokirchneriella subcapitata) provides an insight into genome evolution and environmental adaptations in the Sphaeropleales.</title>
        <authorList>
            <person name="Suzuki S."/>
            <person name="Yamaguchi H."/>
            <person name="Nakajima N."/>
            <person name="Kawachi M."/>
        </authorList>
    </citation>
    <scope>NUCLEOTIDE SEQUENCE [LARGE SCALE GENOMIC DNA]</scope>
    <source>
        <strain evidence="7 8">NIES-35</strain>
    </source>
</reference>
<dbReference type="AlphaFoldDB" id="A0A2V0NR72"/>
<evidence type="ECO:0000256" key="1">
    <source>
        <dbReference type="ARBA" id="ARBA00004141"/>
    </source>
</evidence>
<keyword evidence="8" id="KW-1185">Reference proteome</keyword>
<dbReference type="PANTHER" id="PTHR12608:SF1">
    <property type="entry name" value="TRANSMEMBRANE PROTEIN 165"/>
    <property type="match status" value="1"/>
</dbReference>
<keyword evidence="4 6" id="KW-1133">Transmembrane helix</keyword>
<accession>A0A2V0NR72</accession>
<feature type="transmembrane region" description="Helical" evidence="6">
    <location>
        <begin position="42"/>
        <end position="65"/>
    </location>
</feature>
<dbReference type="EMBL" id="BDRX01000015">
    <property type="protein sequence ID" value="GBF90146.1"/>
    <property type="molecule type" value="Genomic_DNA"/>
</dbReference>
<dbReference type="GO" id="GO:0016020">
    <property type="term" value="C:membrane"/>
    <property type="evidence" value="ECO:0007669"/>
    <property type="project" value="UniProtKB-SubCell"/>
</dbReference>
<dbReference type="InterPro" id="IPR001727">
    <property type="entry name" value="GDT1-like"/>
</dbReference>
<dbReference type="InParanoid" id="A0A2V0NR72"/>
<comment type="subcellular location">
    <subcellularLocation>
        <location evidence="1 6">Membrane</location>
        <topology evidence="1 6">Multi-pass membrane protein</topology>
    </subcellularLocation>
</comment>
<dbReference type="Proteomes" id="UP000247498">
    <property type="component" value="Unassembled WGS sequence"/>
</dbReference>
<evidence type="ECO:0000256" key="6">
    <source>
        <dbReference type="RuleBase" id="RU365102"/>
    </source>
</evidence>
<feature type="transmembrane region" description="Helical" evidence="6">
    <location>
        <begin position="143"/>
        <end position="162"/>
    </location>
</feature>
<feature type="transmembrane region" description="Helical" evidence="6">
    <location>
        <begin position="214"/>
        <end position="232"/>
    </location>
</feature>
<dbReference type="Pfam" id="PF01169">
    <property type="entry name" value="GDT1"/>
    <property type="match status" value="2"/>
</dbReference>